<accession>A0ACB9G653</accession>
<evidence type="ECO:0000313" key="1">
    <source>
        <dbReference type="EMBL" id="KAI3778511.1"/>
    </source>
</evidence>
<protein>
    <submittedName>
        <fullName evidence="1">Uncharacterized protein</fullName>
    </submittedName>
</protein>
<sequence>MVYLRARHHVGCLWGLLRSSDLELEHELRFENNFHKIVVVDNEFRIVSGVDESVVMDNEVGGAVQIDGKENFVTDNGTSLEVFDKRVLDKKVDVVVDGQIEVFNCI</sequence>
<name>A0ACB9G653_CICIN</name>
<organism evidence="1 2">
    <name type="scientific">Cichorium intybus</name>
    <name type="common">Chicory</name>
    <dbReference type="NCBI Taxonomy" id="13427"/>
    <lineage>
        <taxon>Eukaryota</taxon>
        <taxon>Viridiplantae</taxon>
        <taxon>Streptophyta</taxon>
        <taxon>Embryophyta</taxon>
        <taxon>Tracheophyta</taxon>
        <taxon>Spermatophyta</taxon>
        <taxon>Magnoliopsida</taxon>
        <taxon>eudicotyledons</taxon>
        <taxon>Gunneridae</taxon>
        <taxon>Pentapetalae</taxon>
        <taxon>asterids</taxon>
        <taxon>campanulids</taxon>
        <taxon>Asterales</taxon>
        <taxon>Asteraceae</taxon>
        <taxon>Cichorioideae</taxon>
        <taxon>Cichorieae</taxon>
        <taxon>Cichoriinae</taxon>
        <taxon>Cichorium</taxon>
    </lineage>
</organism>
<reference evidence="1 2" key="2">
    <citation type="journal article" date="2022" name="Mol. Ecol. Resour.">
        <title>The genomes of chicory, endive, great burdock and yacon provide insights into Asteraceae paleo-polyploidization history and plant inulin production.</title>
        <authorList>
            <person name="Fan W."/>
            <person name="Wang S."/>
            <person name="Wang H."/>
            <person name="Wang A."/>
            <person name="Jiang F."/>
            <person name="Liu H."/>
            <person name="Zhao H."/>
            <person name="Xu D."/>
            <person name="Zhang Y."/>
        </authorList>
    </citation>
    <scope>NUCLEOTIDE SEQUENCE [LARGE SCALE GENOMIC DNA]</scope>
    <source>
        <strain evidence="2">cv. Punajuju</strain>
        <tissue evidence="1">Leaves</tissue>
    </source>
</reference>
<evidence type="ECO:0000313" key="2">
    <source>
        <dbReference type="Proteomes" id="UP001055811"/>
    </source>
</evidence>
<comment type="caution">
    <text evidence="1">The sequence shown here is derived from an EMBL/GenBank/DDBJ whole genome shotgun (WGS) entry which is preliminary data.</text>
</comment>
<reference evidence="2" key="1">
    <citation type="journal article" date="2022" name="Mol. Ecol. Resour.">
        <title>The genomes of chicory, endive, great burdock and yacon provide insights into Asteraceae palaeo-polyploidization history and plant inulin production.</title>
        <authorList>
            <person name="Fan W."/>
            <person name="Wang S."/>
            <person name="Wang H."/>
            <person name="Wang A."/>
            <person name="Jiang F."/>
            <person name="Liu H."/>
            <person name="Zhao H."/>
            <person name="Xu D."/>
            <person name="Zhang Y."/>
        </authorList>
    </citation>
    <scope>NUCLEOTIDE SEQUENCE [LARGE SCALE GENOMIC DNA]</scope>
    <source>
        <strain evidence="2">cv. Punajuju</strain>
    </source>
</reference>
<proteinExistence type="predicted"/>
<keyword evidence="2" id="KW-1185">Reference proteome</keyword>
<dbReference type="Proteomes" id="UP001055811">
    <property type="component" value="Linkage Group LG02"/>
</dbReference>
<gene>
    <name evidence="1" type="ORF">L2E82_07866</name>
</gene>
<dbReference type="EMBL" id="CM042010">
    <property type="protein sequence ID" value="KAI3778511.1"/>
    <property type="molecule type" value="Genomic_DNA"/>
</dbReference>